<feature type="transmembrane region" description="Helical" evidence="8">
    <location>
        <begin position="52"/>
        <end position="73"/>
    </location>
</feature>
<evidence type="ECO:0000256" key="4">
    <source>
        <dbReference type="ARBA" id="ARBA00022692"/>
    </source>
</evidence>
<name>A0AA46AHT7_9CLOT</name>
<dbReference type="Proteomes" id="UP001158066">
    <property type="component" value="Unassembled WGS sequence"/>
</dbReference>
<feature type="transmembrane region" description="Helical" evidence="8">
    <location>
        <begin position="384"/>
        <end position="402"/>
    </location>
</feature>
<dbReference type="AlphaFoldDB" id="A0AA46AHT7"/>
<feature type="transmembrane region" description="Helical" evidence="8">
    <location>
        <begin position="12"/>
        <end position="31"/>
    </location>
</feature>
<dbReference type="GO" id="GO:0022857">
    <property type="term" value="F:transmembrane transporter activity"/>
    <property type="evidence" value="ECO:0007669"/>
    <property type="project" value="InterPro"/>
</dbReference>
<accession>A0AA46AHT7</accession>
<dbReference type="Pfam" id="PF00474">
    <property type="entry name" value="SSF"/>
    <property type="match status" value="1"/>
</dbReference>
<comment type="caution">
    <text evidence="9">The sequence shown here is derived from an EMBL/GenBank/DDBJ whole genome shotgun (WGS) entry which is preliminary data.</text>
</comment>
<comment type="similarity">
    <text evidence="2 7">Belongs to the sodium:solute symporter (SSF) (TC 2.A.21) family.</text>
</comment>
<feature type="transmembrane region" description="Helical" evidence="8">
    <location>
        <begin position="483"/>
        <end position="504"/>
    </location>
</feature>
<comment type="subcellular location">
    <subcellularLocation>
        <location evidence="1">Membrane</location>
        <topology evidence="1">Multi-pass membrane protein</topology>
    </subcellularLocation>
</comment>
<evidence type="ECO:0000256" key="5">
    <source>
        <dbReference type="ARBA" id="ARBA00022989"/>
    </source>
</evidence>
<keyword evidence="4 8" id="KW-0812">Transmembrane</keyword>
<keyword evidence="6 8" id="KW-0472">Membrane</keyword>
<evidence type="ECO:0000313" key="10">
    <source>
        <dbReference type="Proteomes" id="UP001158066"/>
    </source>
</evidence>
<evidence type="ECO:0000313" key="9">
    <source>
        <dbReference type="EMBL" id="SMP42741.1"/>
    </source>
</evidence>
<keyword evidence="5 8" id="KW-1133">Transmembrane helix</keyword>
<sequence>MGEDVVSVFQSANLILIFLGLFVLVILYMGVRYSGKVEESDDLVLAGRGLSLPFLVPSILATWICAGAMMGAAGEAYTGGLQAVVWDPFAPVMMMLIVGVFFAHRLRRSGYTTVIDFMNDRFGKRMGMLYLVVQMLSAIGWLGGQLVALGVIVYLTTGFSMMTAILIAAIVMIVVSYIGGLWALSRVDAIVLVLIIVGLLIMLPIVIGELGGWDVFFAEGDNWLEVPTFAITPVAADDGGFLWYTGFLGLAYYLSAWAALGLGDVPSQVILQRVLAAKDEKVARQGFIISGVMYLFIGLIPVAIGIAMYTWGLDLPLDKVEMVLPWVADNFLPPWASVLFVVSLAGAIISTVGNTCLICATMAGHNLFKYFKPDATPKEELRMVRLAIPVTMFMALVIALYFETVYKLIVFSGALQLCTIFAPFVLGFFWKKANAKGAITSFFTGLISWVVFFFMIFPYTKESNFEEEIIEAGLAMDWAIWDALYMSMVPAAILAFVVMIVVSLKTQQSDPPKVFTDSKGNPMTDGMFSWSK</sequence>
<feature type="transmembrane region" description="Helical" evidence="8">
    <location>
        <begin position="408"/>
        <end position="430"/>
    </location>
</feature>
<feature type="transmembrane region" description="Helical" evidence="8">
    <location>
        <begin position="189"/>
        <end position="207"/>
    </location>
</feature>
<evidence type="ECO:0000256" key="1">
    <source>
        <dbReference type="ARBA" id="ARBA00004141"/>
    </source>
</evidence>
<dbReference type="RefSeq" id="WP_283407925.1">
    <property type="nucleotide sequence ID" value="NZ_FXUF01000002.1"/>
</dbReference>
<dbReference type="PROSITE" id="PS50283">
    <property type="entry name" value="NA_SOLUT_SYMP_3"/>
    <property type="match status" value="1"/>
</dbReference>
<dbReference type="PANTHER" id="PTHR48086:SF7">
    <property type="entry name" value="SODIUM-SOLUTE SYMPORTER-RELATED"/>
    <property type="match status" value="1"/>
</dbReference>
<keyword evidence="10" id="KW-1185">Reference proteome</keyword>
<keyword evidence="3" id="KW-0813">Transport</keyword>
<evidence type="ECO:0000256" key="8">
    <source>
        <dbReference type="SAM" id="Phobius"/>
    </source>
</evidence>
<dbReference type="EMBL" id="FXUF01000002">
    <property type="protein sequence ID" value="SMP42741.1"/>
    <property type="molecule type" value="Genomic_DNA"/>
</dbReference>
<feature type="transmembrane region" description="Helical" evidence="8">
    <location>
        <begin position="241"/>
        <end position="265"/>
    </location>
</feature>
<evidence type="ECO:0000256" key="2">
    <source>
        <dbReference type="ARBA" id="ARBA00006434"/>
    </source>
</evidence>
<feature type="transmembrane region" description="Helical" evidence="8">
    <location>
        <begin position="437"/>
        <end position="457"/>
    </location>
</feature>
<evidence type="ECO:0000256" key="3">
    <source>
        <dbReference type="ARBA" id="ARBA00022448"/>
    </source>
</evidence>
<feature type="transmembrane region" description="Helical" evidence="8">
    <location>
        <begin position="286"/>
        <end position="312"/>
    </location>
</feature>
<dbReference type="GO" id="GO:0005886">
    <property type="term" value="C:plasma membrane"/>
    <property type="evidence" value="ECO:0007669"/>
    <property type="project" value="TreeGrafter"/>
</dbReference>
<proteinExistence type="inferred from homology"/>
<feature type="transmembrane region" description="Helical" evidence="8">
    <location>
        <begin position="161"/>
        <end position="182"/>
    </location>
</feature>
<gene>
    <name evidence="9" type="ORF">SAMN06296020_1027</name>
</gene>
<evidence type="ECO:0000256" key="7">
    <source>
        <dbReference type="RuleBase" id="RU362091"/>
    </source>
</evidence>
<feature type="transmembrane region" description="Helical" evidence="8">
    <location>
        <begin position="127"/>
        <end position="155"/>
    </location>
</feature>
<feature type="transmembrane region" description="Helical" evidence="8">
    <location>
        <begin position="85"/>
        <end position="106"/>
    </location>
</feature>
<dbReference type="PANTHER" id="PTHR48086">
    <property type="entry name" value="SODIUM/PROLINE SYMPORTER-RELATED"/>
    <property type="match status" value="1"/>
</dbReference>
<protein>
    <submittedName>
        <fullName evidence="9">Transporter, SSS family</fullName>
    </submittedName>
</protein>
<dbReference type="InterPro" id="IPR050277">
    <property type="entry name" value="Sodium:Solute_Symporter"/>
</dbReference>
<evidence type="ECO:0000256" key="6">
    <source>
        <dbReference type="ARBA" id="ARBA00023136"/>
    </source>
</evidence>
<dbReference type="Gene3D" id="1.20.1730.10">
    <property type="entry name" value="Sodium/glucose cotransporter"/>
    <property type="match status" value="1"/>
</dbReference>
<organism evidence="9 10">
    <name type="scientific">Anoxynatronum buryatiense</name>
    <dbReference type="NCBI Taxonomy" id="489973"/>
    <lineage>
        <taxon>Bacteria</taxon>
        <taxon>Bacillati</taxon>
        <taxon>Bacillota</taxon>
        <taxon>Clostridia</taxon>
        <taxon>Eubacteriales</taxon>
        <taxon>Clostridiaceae</taxon>
        <taxon>Anoxynatronum</taxon>
    </lineage>
</organism>
<dbReference type="InterPro" id="IPR001734">
    <property type="entry name" value="Na/solute_symporter"/>
</dbReference>
<feature type="transmembrane region" description="Helical" evidence="8">
    <location>
        <begin position="332"/>
        <end position="363"/>
    </location>
</feature>
<dbReference type="InterPro" id="IPR038377">
    <property type="entry name" value="Na/Glc_symporter_sf"/>
</dbReference>
<reference evidence="9" key="1">
    <citation type="submission" date="2017-05" db="EMBL/GenBank/DDBJ databases">
        <authorList>
            <person name="Varghese N."/>
            <person name="Submissions S."/>
        </authorList>
    </citation>
    <scope>NUCLEOTIDE SEQUENCE</scope>
    <source>
        <strain evidence="9">Su22</strain>
    </source>
</reference>